<reference evidence="2 3" key="1">
    <citation type="submission" date="2016-10" db="EMBL/GenBank/DDBJ databases">
        <title>Draft genome sequence of Coniochaeta ligniaria NRRL30616, a lignocellulolytic fungus for bioabatement of inhibitors in plant biomass hydrolysates.</title>
        <authorList>
            <consortium name="DOE Joint Genome Institute"/>
            <person name="Jimenez D.J."/>
            <person name="Hector R.E."/>
            <person name="Riley R."/>
            <person name="Sun H."/>
            <person name="Grigoriev I.V."/>
            <person name="Van Elsas J.D."/>
            <person name="Nichols N.N."/>
        </authorList>
    </citation>
    <scope>NUCLEOTIDE SEQUENCE [LARGE SCALE GENOMIC DNA]</scope>
    <source>
        <strain evidence="2 3">NRRL 30616</strain>
    </source>
</reference>
<accession>A0A1J7I4W5</accession>
<evidence type="ECO:0000259" key="1">
    <source>
        <dbReference type="Pfam" id="PF07992"/>
    </source>
</evidence>
<dbReference type="PRINTS" id="PR00368">
    <property type="entry name" value="FADPNR"/>
</dbReference>
<dbReference type="Proteomes" id="UP000182658">
    <property type="component" value="Unassembled WGS sequence"/>
</dbReference>
<dbReference type="Gene3D" id="3.50.50.100">
    <property type="match status" value="1"/>
</dbReference>
<proteinExistence type="predicted"/>
<name>A0A1J7I4W5_9PEZI</name>
<dbReference type="PRINTS" id="PR00411">
    <property type="entry name" value="PNDRDTASEI"/>
</dbReference>
<dbReference type="STRING" id="1408157.A0A1J7I4W5"/>
<dbReference type="GO" id="GO:0004174">
    <property type="term" value="F:electron-transferring-flavoprotein dehydrogenase activity"/>
    <property type="evidence" value="ECO:0007669"/>
    <property type="project" value="TreeGrafter"/>
</dbReference>
<dbReference type="InterPro" id="IPR036188">
    <property type="entry name" value="FAD/NAD-bd_sf"/>
</dbReference>
<dbReference type="GO" id="GO:0005737">
    <property type="term" value="C:cytoplasm"/>
    <property type="evidence" value="ECO:0007669"/>
    <property type="project" value="TreeGrafter"/>
</dbReference>
<organism evidence="2 3">
    <name type="scientific">Coniochaeta ligniaria NRRL 30616</name>
    <dbReference type="NCBI Taxonomy" id="1408157"/>
    <lineage>
        <taxon>Eukaryota</taxon>
        <taxon>Fungi</taxon>
        <taxon>Dikarya</taxon>
        <taxon>Ascomycota</taxon>
        <taxon>Pezizomycotina</taxon>
        <taxon>Sordariomycetes</taxon>
        <taxon>Sordariomycetidae</taxon>
        <taxon>Coniochaetales</taxon>
        <taxon>Coniochaetaceae</taxon>
        <taxon>Coniochaeta</taxon>
    </lineage>
</organism>
<dbReference type="GO" id="GO:0050660">
    <property type="term" value="F:flavin adenine dinucleotide binding"/>
    <property type="evidence" value="ECO:0007669"/>
    <property type="project" value="TreeGrafter"/>
</dbReference>
<evidence type="ECO:0000313" key="2">
    <source>
        <dbReference type="EMBL" id="OIW22671.1"/>
    </source>
</evidence>
<dbReference type="OrthoDB" id="202203at2759"/>
<dbReference type="AlphaFoldDB" id="A0A1J7I4W5"/>
<sequence length="408" mass="44499">MGSLFVNATRRPFRVLVLGGSYAGLSAALNLSDLCLNKDPRCGKKTEDAQKRQSLEVAPAADITIVDERDGFCNFAEKAWVKYENIPALQIPNIRVIQGSVRGLHTLTKVASVATHGSTDELQLEYDYLVAATGLRRAWPVVPQSHQRKKYLLEVGGHLRNVQDAKHGVVVVGGGAVGIEMAAELKLIQPHTEVTLVHSREKLLSAEPLPDEVKDKALELVREASVNVLMSHRLKAVEEVKAEGQSRCFDLKFNNGHSMRASEVIMAISNSVPSTTFLPQAALDEEGYVRIHANLSFSSDIPNSSDHFAAGDLVRWSGIKRCGAAMHMGYLAAVNIHQLFKQSLSGSVPEFEKLDEIPPMIGLAVGKQAVAYWPEGGTTSGDDVMETFFGKDLGLTICWNHLQLGIKV</sequence>
<protein>
    <submittedName>
        <fullName evidence="2">Pyridine nucleotide-disulfide oxidoreductase-like protein</fullName>
    </submittedName>
</protein>
<dbReference type="InParanoid" id="A0A1J7I4W5"/>
<evidence type="ECO:0000313" key="3">
    <source>
        <dbReference type="Proteomes" id="UP000182658"/>
    </source>
</evidence>
<dbReference type="EMBL" id="KV875111">
    <property type="protein sequence ID" value="OIW22671.1"/>
    <property type="molecule type" value="Genomic_DNA"/>
</dbReference>
<dbReference type="InterPro" id="IPR023753">
    <property type="entry name" value="FAD/NAD-binding_dom"/>
</dbReference>
<dbReference type="SUPFAM" id="SSF51905">
    <property type="entry name" value="FAD/NAD(P)-binding domain"/>
    <property type="match status" value="1"/>
</dbReference>
<feature type="domain" description="FAD/NAD(P)-binding" evidence="1">
    <location>
        <begin position="13"/>
        <end position="329"/>
    </location>
</feature>
<dbReference type="Pfam" id="PF07992">
    <property type="entry name" value="Pyr_redox_2"/>
    <property type="match status" value="1"/>
</dbReference>
<keyword evidence="3" id="KW-1185">Reference proteome</keyword>
<dbReference type="PANTHER" id="PTHR43735">
    <property type="entry name" value="APOPTOSIS-INDUCING FACTOR 1"/>
    <property type="match status" value="1"/>
</dbReference>
<gene>
    <name evidence="2" type="ORF">CONLIGDRAFT_664886</name>
</gene>
<dbReference type="PANTHER" id="PTHR43735:SF24">
    <property type="entry name" value="NUCLEOTIDE-DISULPHIDE OXIDOREDUCTASE AMID-LIKE, PUTATIVE (AFU_ORTHOLOGUE AFUA_1G17180)-RELATED"/>
    <property type="match status" value="1"/>
</dbReference>